<reference evidence="1" key="1">
    <citation type="submission" date="2014-09" db="EMBL/GenBank/DDBJ databases">
        <authorList>
            <person name="Magalhaes I.L.F."/>
            <person name="Oliveira U."/>
            <person name="Santos F.R."/>
            <person name="Vidigal T.H.D.A."/>
            <person name="Brescovit A.D."/>
            <person name="Santos A.J."/>
        </authorList>
    </citation>
    <scope>NUCLEOTIDE SEQUENCE</scope>
    <source>
        <tissue evidence="1">Shoot tissue taken approximately 20 cm above the soil surface</tissue>
    </source>
</reference>
<name>A0A0A9HGF5_ARUDO</name>
<accession>A0A0A9HGF5</accession>
<evidence type="ECO:0000313" key="1">
    <source>
        <dbReference type="EMBL" id="JAE31983.1"/>
    </source>
</evidence>
<sequence>MLGAAQGSDAAGAQQRPCSARSLERLCFQRRRANLGRVQPLHNHHEPAVKHRLVRRPHAPAAEHLCRSAHQLLEAVTRRLARAEC</sequence>
<dbReference type="AlphaFoldDB" id="A0A0A9HGF5"/>
<organism evidence="1">
    <name type="scientific">Arundo donax</name>
    <name type="common">Giant reed</name>
    <name type="synonym">Donax arundinaceus</name>
    <dbReference type="NCBI Taxonomy" id="35708"/>
    <lineage>
        <taxon>Eukaryota</taxon>
        <taxon>Viridiplantae</taxon>
        <taxon>Streptophyta</taxon>
        <taxon>Embryophyta</taxon>
        <taxon>Tracheophyta</taxon>
        <taxon>Spermatophyta</taxon>
        <taxon>Magnoliopsida</taxon>
        <taxon>Liliopsida</taxon>
        <taxon>Poales</taxon>
        <taxon>Poaceae</taxon>
        <taxon>PACMAD clade</taxon>
        <taxon>Arundinoideae</taxon>
        <taxon>Arundineae</taxon>
        <taxon>Arundo</taxon>
    </lineage>
</organism>
<proteinExistence type="predicted"/>
<protein>
    <submittedName>
        <fullName evidence="1">Uncharacterized protein</fullName>
    </submittedName>
</protein>
<reference evidence="1" key="2">
    <citation type="journal article" date="2015" name="Data Brief">
        <title>Shoot transcriptome of the giant reed, Arundo donax.</title>
        <authorList>
            <person name="Barrero R.A."/>
            <person name="Guerrero F.D."/>
            <person name="Moolhuijzen P."/>
            <person name="Goolsby J.A."/>
            <person name="Tidwell J."/>
            <person name="Bellgard S.E."/>
            <person name="Bellgard M.I."/>
        </authorList>
    </citation>
    <scope>NUCLEOTIDE SEQUENCE</scope>
    <source>
        <tissue evidence="1">Shoot tissue taken approximately 20 cm above the soil surface</tissue>
    </source>
</reference>
<dbReference type="EMBL" id="GBRH01165913">
    <property type="protein sequence ID" value="JAE31983.1"/>
    <property type="molecule type" value="Transcribed_RNA"/>
</dbReference>